<dbReference type="InterPro" id="IPR045851">
    <property type="entry name" value="AMP-bd_C_sf"/>
</dbReference>
<dbReference type="Proteomes" id="UP001551695">
    <property type="component" value="Unassembled WGS sequence"/>
</dbReference>
<dbReference type="RefSeq" id="WP_357788802.1">
    <property type="nucleotide sequence ID" value="NZ_JBFAKC010000018.1"/>
</dbReference>
<feature type="domain" description="AMP-dependent synthetase/ligase" evidence="1">
    <location>
        <begin position="9"/>
        <end position="376"/>
    </location>
</feature>
<dbReference type="Pfam" id="PF13193">
    <property type="entry name" value="AMP-binding_C"/>
    <property type="match status" value="1"/>
</dbReference>
<sequence length="539" mass="58550">MSSNFADLFEQTADRVPHRAAVVHGDRTATFAELDVRANRIAHTLAARGVGVGTHVGYLMHNSIETVETILACFKLGAVLVNVGYWHGWAQIRHLCDHADLEVLVHHRRYEPAVAEARQSLPNLRHTIAVADEFTERRQAPSAASAETDLRAGLPFRPLTARGGEDLMLVYTLGTTGPPKAIMWQHQDLARVLAGSMDFHLDRLGARRLRGSHRGAGHPQWLVLVPLGDAAGVMPTLTALLCGHTVVLTSQFDPDEIWRIVAEKRPQVLVSAGDAMARPLLDAYRRRPTDATSLTTIASCAAPLSQSVKNALLEQFPWTDVFESIGSSETGLRGAGVARKDDDLARRSRFHLAPGTVVVDADGAPTETGAEGYLAATRNLPLGYYKDQRGTDSLLRVTARESLAISQDVARVESDNTITFIGRRDTSIEIAGVTVFVEEIENVLKSFDTIGDAMAIALPHPGRGSQIAALVCSTAGTTLSSAALKRHLCRHLAWSKVPRLIWSAPTLPRSPSGKPDYRRVQSYIAERVPNHVLAPRGPA</sequence>
<proteinExistence type="predicted"/>
<feature type="domain" description="AMP-binding enzyme C-terminal" evidence="2">
    <location>
        <begin position="439"/>
        <end position="514"/>
    </location>
</feature>
<accession>A0ABV3G2Y9</accession>
<evidence type="ECO:0000259" key="2">
    <source>
        <dbReference type="Pfam" id="PF13193"/>
    </source>
</evidence>
<dbReference type="InterPro" id="IPR050237">
    <property type="entry name" value="ATP-dep_AMP-bd_enzyme"/>
</dbReference>
<evidence type="ECO:0000313" key="3">
    <source>
        <dbReference type="EMBL" id="MEV0712054.1"/>
    </source>
</evidence>
<reference evidence="3 4" key="1">
    <citation type="submission" date="2024-06" db="EMBL/GenBank/DDBJ databases">
        <title>The Natural Products Discovery Center: Release of the First 8490 Sequenced Strains for Exploring Actinobacteria Biosynthetic Diversity.</title>
        <authorList>
            <person name="Kalkreuter E."/>
            <person name="Kautsar S.A."/>
            <person name="Yang D."/>
            <person name="Bader C.D."/>
            <person name="Teijaro C.N."/>
            <person name="Fluegel L."/>
            <person name="Davis C.M."/>
            <person name="Simpson J.R."/>
            <person name="Lauterbach L."/>
            <person name="Steele A.D."/>
            <person name="Gui C."/>
            <person name="Meng S."/>
            <person name="Li G."/>
            <person name="Viehrig K."/>
            <person name="Ye F."/>
            <person name="Su P."/>
            <person name="Kiefer A.F."/>
            <person name="Nichols A."/>
            <person name="Cepeda A.J."/>
            <person name="Yan W."/>
            <person name="Fan B."/>
            <person name="Jiang Y."/>
            <person name="Adhikari A."/>
            <person name="Zheng C.-J."/>
            <person name="Schuster L."/>
            <person name="Cowan T.M."/>
            <person name="Smanski M.J."/>
            <person name="Chevrette M.G."/>
            <person name="De Carvalho L.P.S."/>
            <person name="Shen B."/>
        </authorList>
    </citation>
    <scope>NUCLEOTIDE SEQUENCE [LARGE SCALE GENOMIC DNA]</scope>
    <source>
        <strain evidence="3 4">NPDC050403</strain>
    </source>
</reference>
<dbReference type="Gene3D" id="3.30.300.30">
    <property type="match status" value="1"/>
</dbReference>
<organism evidence="3 4">
    <name type="scientific">Nocardia aurea</name>
    <dbReference type="NCBI Taxonomy" id="2144174"/>
    <lineage>
        <taxon>Bacteria</taxon>
        <taxon>Bacillati</taxon>
        <taxon>Actinomycetota</taxon>
        <taxon>Actinomycetes</taxon>
        <taxon>Mycobacteriales</taxon>
        <taxon>Nocardiaceae</taxon>
        <taxon>Nocardia</taxon>
    </lineage>
</organism>
<keyword evidence="4" id="KW-1185">Reference proteome</keyword>
<dbReference type="InterPro" id="IPR042099">
    <property type="entry name" value="ANL_N_sf"/>
</dbReference>
<dbReference type="InterPro" id="IPR025110">
    <property type="entry name" value="AMP-bd_C"/>
</dbReference>
<gene>
    <name evidence="3" type="ORF">AB0I48_31285</name>
</gene>
<evidence type="ECO:0000259" key="1">
    <source>
        <dbReference type="Pfam" id="PF00501"/>
    </source>
</evidence>
<evidence type="ECO:0000313" key="4">
    <source>
        <dbReference type="Proteomes" id="UP001551695"/>
    </source>
</evidence>
<dbReference type="EMBL" id="JBFAKC010000018">
    <property type="protein sequence ID" value="MEV0712054.1"/>
    <property type="molecule type" value="Genomic_DNA"/>
</dbReference>
<dbReference type="PANTHER" id="PTHR43767">
    <property type="entry name" value="LONG-CHAIN-FATTY-ACID--COA LIGASE"/>
    <property type="match status" value="1"/>
</dbReference>
<dbReference type="SUPFAM" id="SSF56801">
    <property type="entry name" value="Acetyl-CoA synthetase-like"/>
    <property type="match status" value="1"/>
</dbReference>
<comment type="caution">
    <text evidence="3">The sequence shown here is derived from an EMBL/GenBank/DDBJ whole genome shotgun (WGS) entry which is preliminary data.</text>
</comment>
<dbReference type="Gene3D" id="3.40.50.12780">
    <property type="entry name" value="N-terminal domain of ligase-like"/>
    <property type="match status" value="1"/>
</dbReference>
<dbReference type="PANTHER" id="PTHR43767:SF10">
    <property type="entry name" value="SURFACTIN SYNTHASE SUBUNIT 1"/>
    <property type="match status" value="1"/>
</dbReference>
<dbReference type="InterPro" id="IPR000873">
    <property type="entry name" value="AMP-dep_synth/lig_dom"/>
</dbReference>
<name>A0ABV3G2Y9_9NOCA</name>
<protein>
    <submittedName>
        <fullName evidence="3">AMP-binding protein</fullName>
    </submittedName>
</protein>
<dbReference type="Pfam" id="PF00501">
    <property type="entry name" value="AMP-binding"/>
    <property type="match status" value="1"/>
</dbReference>